<organism evidence="2 3">
    <name type="scientific">Petrolisthes manimaculis</name>
    <dbReference type="NCBI Taxonomy" id="1843537"/>
    <lineage>
        <taxon>Eukaryota</taxon>
        <taxon>Metazoa</taxon>
        <taxon>Ecdysozoa</taxon>
        <taxon>Arthropoda</taxon>
        <taxon>Crustacea</taxon>
        <taxon>Multicrustacea</taxon>
        <taxon>Malacostraca</taxon>
        <taxon>Eumalacostraca</taxon>
        <taxon>Eucarida</taxon>
        <taxon>Decapoda</taxon>
        <taxon>Pleocyemata</taxon>
        <taxon>Anomura</taxon>
        <taxon>Galatheoidea</taxon>
        <taxon>Porcellanidae</taxon>
        <taxon>Petrolisthes</taxon>
    </lineage>
</organism>
<gene>
    <name evidence="2" type="ORF">Pmani_003442</name>
</gene>
<dbReference type="Gene3D" id="1.10.10.10">
    <property type="entry name" value="Winged helix-like DNA-binding domain superfamily/Winged helix DNA-binding domain"/>
    <property type="match status" value="1"/>
</dbReference>
<dbReference type="Proteomes" id="UP001292094">
    <property type="component" value="Unassembled WGS sequence"/>
</dbReference>
<dbReference type="Pfam" id="PF13551">
    <property type="entry name" value="HTH_29"/>
    <property type="match status" value="1"/>
</dbReference>
<dbReference type="GO" id="GO:0005634">
    <property type="term" value="C:nucleus"/>
    <property type="evidence" value="ECO:0007669"/>
    <property type="project" value="UniProtKB-SubCell"/>
</dbReference>
<evidence type="ECO:0000313" key="2">
    <source>
        <dbReference type="EMBL" id="KAK4326019.1"/>
    </source>
</evidence>
<sequence length="111" mass="13140">MMVLQRVSQPTTLEDRAKFIWLWVKGNSARNIAKETGTSVTTVYRWIRRWRERGVVENRPRSGRPRITSTEEDLAILKTAFTWRHISSINIKRRLNLTCSPSYVEFKNVIY</sequence>
<reference evidence="2" key="1">
    <citation type="submission" date="2023-11" db="EMBL/GenBank/DDBJ databases">
        <title>Genome assemblies of two species of porcelain crab, Petrolisthes cinctipes and Petrolisthes manimaculis (Anomura: Porcellanidae).</title>
        <authorList>
            <person name="Angst P."/>
        </authorList>
    </citation>
    <scope>NUCLEOTIDE SEQUENCE</scope>
    <source>
        <strain evidence="2">PB745_02</strain>
        <tissue evidence="2">Gill</tissue>
    </source>
</reference>
<evidence type="ECO:0000313" key="3">
    <source>
        <dbReference type="Proteomes" id="UP001292094"/>
    </source>
</evidence>
<comment type="caution">
    <text evidence="2">The sequence shown here is derived from an EMBL/GenBank/DDBJ whole genome shotgun (WGS) entry which is preliminary data.</text>
</comment>
<comment type="subcellular location">
    <subcellularLocation>
        <location evidence="1">Nucleus</location>
    </subcellularLocation>
</comment>
<keyword evidence="3" id="KW-1185">Reference proteome</keyword>
<accession>A0AAE1QFN6</accession>
<dbReference type="InterPro" id="IPR009057">
    <property type="entry name" value="Homeodomain-like_sf"/>
</dbReference>
<name>A0AAE1QFN6_9EUCA</name>
<evidence type="ECO:0000256" key="1">
    <source>
        <dbReference type="ARBA" id="ARBA00004123"/>
    </source>
</evidence>
<dbReference type="SUPFAM" id="SSF46689">
    <property type="entry name" value="Homeodomain-like"/>
    <property type="match status" value="1"/>
</dbReference>
<evidence type="ECO:0008006" key="4">
    <source>
        <dbReference type="Google" id="ProtNLM"/>
    </source>
</evidence>
<dbReference type="AlphaFoldDB" id="A0AAE1QFN6"/>
<proteinExistence type="predicted"/>
<protein>
    <recommendedName>
        <fullName evidence="4">Transposase</fullName>
    </recommendedName>
</protein>
<dbReference type="InterPro" id="IPR036388">
    <property type="entry name" value="WH-like_DNA-bd_sf"/>
</dbReference>
<dbReference type="EMBL" id="JAWZYT010000253">
    <property type="protein sequence ID" value="KAK4326019.1"/>
    <property type="molecule type" value="Genomic_DNA"/>
</dbReference>